<reference evidence="2" key="1">
    <citation type="journal article" date="2019" name="Int. J. Syst. Evol. Microbiol.">
        <title>The Global Catalogue of Microorganisms (GCM) 10K type strain sequencing project: providing services to taxonomists for standard genome sequencing and annotation.</title>
        <authorList>
            <consortium name="The Broad Institute Genomics Platform"/>
            <consortium name="The Broad Institute Genome Sequencing Center for Infectious Disease"/>
            <person name="Wu L."/>
            <person name="Ma J."/>
        </authorList>
    </citation>
    <scope>NUCLEOTIDE SEQUENCE [LARGE SCALE GENOMIC DNA]</scope>
    <source>
        <strain evidence="2">CGMCC 4.7106</strain>
    </source>
</reference>
<sequence>MDEELILNRGNVNAAARSNLVAFAVDAEGFDVRPVERALVAVGERLGARFVDAVGPVTFYAWYDEQAGQLRCSVASV</sequence>
<comment type="caution">
    <text evidence="1">The sequence shown here is derived from an EMBL/GenBank/DDBJ whole genome shotgun (WGS) entry which is preliminary data.</text>
</comment>
<dbReference type="RefSeq" id="WP_219551373.1">
    <property type="nucleotide sequence ID" value="NZ_JAHKRN010000073.1"/>
</dbReference>
<gene>
    <name evidence="1" type="ORF">ACFPUY_43255</name>
</gene>
<protein>
    <submittedName>
        <fullName evidence="1">Uncharacterized protein</fullName>
    </submittedName>
</protein>
<proteinExistence type="predicted"/>
<keyword evidence="2" id="KW-1185">Reference proteome</keyword>
<organism evidence="1 2">
    <name type="scientific">Nonomuraea harbinensis</name>
    <dbReference type="NCBI Taxonomy" id="1286938"/>
    <lineage>
        <taxon>Bacteria</taxon>
        <taxon>Bacillati</taxon>
        <taxon>Actinomycetota</taxon>
        <taxon>Actinomycetes</taxon>
        <taxon>Streptosporangiales</taxon>
        <taxon>Streptosporangiaceae</taxon>
        <taxon>Nonomuraea</taxon>
    </lineage>
</organism>
<dbReference type="Proteomes" id="UP001596096">
    <property type="component" value="Unassembled WGS sequence"/>
</dbReference>
<evidence type="ECO:0000313" key="1">
    <source>
        <dbReference type="EMBL" id="MFC5821942.1"/>
    </source>
</evidence>
<accession>A0ABW1C955</accession>
<dbReference type="EMBL" id="JBHSNW010000043">
    <property type="protein sequence ID" value="MFC5821942.1"/>
    <property type="molecule type" value="Genomic_DNA"/>
</dbReference>
<evidence type="ECO:0000313" key="2">
    <source>
        <dbReference type="Proteomes" id="UP001596096"/>
    </source>
</evidence>
<name>A0ABW1C955_9ACTN</name>